<keyword evidence="1" id="KW-0472">Membrane</keyword>
<accession>A0A4Y6RBC6</accession>
<dbReference type="EMBL" id="CP041185">
    <property type="protein sequence ID" value="QDG70298.1"/>
    <property type="molecule type" value="Genomic_DNA"/>
</dbReference>
<feature type="transmembrane region" description="Helical" evidence="1">
    <location>
        <begin position="136"/>
        <end position="154"/>
    </location>
</feature>
<reference evidence="2 3" key="1">
    <citation type="submission" date="2019-06" db="EMBL/GenBank/DDBJ databases">
        <title>Complete genome sequence of Janthinobacterium sp. SNU WT3 isolated from diseased rainbow trout.</title>
        <authorList>
            <person name="Oh W.T."/>
            <person name="Park S.C."/>
        </authorList>
    </citation>
    <scope>NUCLEOTIDE SEQUENCE [LARGE SCALE GENOMIC DNA]</scope>
    <source>
        <strain evidence="2 3">SNU WT3</strain>
    </source>
</reference>
<sequence length="181" mass="20380">MLNPQQVQQYLQEVEQTQTRSEQYLRYWRSGVIVQLWGVVWFCAYLGSYLAPAHSGYCWLIADAAGMLGTAYLLSRQKTASQPGDRRIWLAMAILVAFGIMVSTFIVHRPGAISVFWTSLFMLVYMLAGLWYGLRWTILGASICVLTFIAYHFLAPWFDLAMALLAGGGLLLGGTWLRRAA</sequence>
<feature type="transmembrane region" description="Helical" evidence="1">
    <location>
        <begin position="87"/>
        <end position="106"/>
    </location>
</feature>
<keyword evidence="3" id="KW-1185">Reference proteome</keyword>
<protein>
    <submittedName>
        <fullName evidence="2">Uncharacterized protein</fullName>
    </submittedName>
</protein>
<dbReference type="OrthoDB" id="8231810at2"/>
<dbReference type="RefSeq" id="WP_141169722.1">
    <property type="nucleotide sequence ID" value="NZ_CP041185.1"/>
</dbReference>
<feature type="transmembrane region" description="Helical" evidence="1">
    <location>
        <begin position="54"/>
        <end position="75"/>
    </location>
</feature>
<keyword evidence="1" id="KW-1133">Transmembrane helix</keyword>
<feature type="transmembrane region" description="Helical" evidence="1">
    <location>
        <begin position="160"/>
        <end position="177"/>
    </location>
</feature>
<dbReference type="Proteomes" id="UP000316665">
    <property type="component" value="Chromosome"/>
</dbReference>
<evidence type="ECO:0000313" key="2">
    <source>
        <dbReference type="EMBL" id="QDG70298.1"/>
    </source>
</evidence>
<name>A0A4Y6RBC6_9BURK</name>
<feature type="transmembrane region" description="Helical" evidence="1">
    <location>
        <begin position="27"/>
        <end position="48"/>
    </location>
</feature>
<proteinExistence type="predicted"/>
<keyword evidence="1" id="KW-0812">Transmembrane</keyword>
<dbReference type="KEGG" id="jas:FJQ89_07615"/>
<organism evidence="2 3">
    <name type="scientific">Janthinobacterium tructae</name>
    <dbReference type="NCBI Taxonomy" id="2590869"/>
    <lineage>
        <taxon>Bacteria</taxon>
        <taxon>Pseudomonadati</taxon>
        <taxon>Pseudomonadota</taxon>
        <taxon>Betaproteobacteria</taxon>
        <taxon>Burkholderiales</taxon>
        <taxon>Oxalobacteraceae</taxon>
        <taxon>Janthinobacterium</taxon>
    </lineage>
</organism>
<dbReference type="AlphaFoldDB" id="A0A4Y6RBC6"/>
<evidence type="ECO:0000313" key="3">
    <source>
        <dbReference type="Proteomes" id="UP000316665"/>
    </source>
</evidence>
<evidence type="ECO:0000256" key="1">
    <source>
        <dbReference type="SAM" id="Phobius"/>
    </source>
</evidence>
<gene>
    <name evidence="2" type="ORF">FJQ89_07615</name>
</gene>
<feature type="transmembrane region" description="Helical" evidence="1">
    <location>
        <begin position="112"/>
        <end position="131"/>
    </location>
</feature>